<comment type="caution">
    <text evidence="3">The sequence shown here is derived from an EMBL/GenBank/DDBJ whole genome shotgun (WGS) entry which is preliminary data.</text>
</comment>
<feature type="compositionally biased region" description="Basic and acidic residues" evidence="2">
    <location>
        <begin position="66"/>
        <end position="84"/>
    </location>
</feature>
<dbReference type="OrthoDB" id="3995136at2759"/>
<organism evidence="3 4">
    <name type="scientific">Metschnikowia pulcherrima</name>
    <dbReference type="NCBI Taxonomy" id="27326"/>
    <lineage>
        <taxon>Eukaryota</taxon>
        <taxon>Fungi</taxon>
        <taxon>Dikarya</taxon>
        <taxon>Ascomycota</taxon>
        <taxon>Saccharomycotina</taxon>
        <taxon>Pichiomycetes</taxon>
        <taxon>Metschnikowiaceae</taxon>
        <taxon>Metschnikowia</taxon>
    </lineage>
</organism>
<feature type="region of interest" description="Disordered" evidence="2">
    <location>
        <begin position="131"/>
        <end position="181"/>
    </location>
</feature>
<name>A0A8H7LEB1_9ASCO</name>
<evidence type="ECO:0000313" key="4">
    <source>
        <dbReference type="Proteomes" id="UP000649328"/>
    </source>
</evidence>
<dbReference type="Proteomes" id="UP000649328">
    <property type="component" value="Unassembled WGS sequence"/>
</dbReference>
<gene>
    <name evidence="3" type="ORF">HF325_002837</name>
</gene>
<accession>A0A8H7LEB1</accession>
<proteinExistence type="predicted"/>
<evidence type="ECO:0000256" key="2">
    <source>
        <dbReference type="SAM" id="MobiDB-lite"/>
    </source>
</evidence>
<reference evidence="3" key="1">
    <citation type="submission" date="2020-10" db="EMBL/GenBank/DDBJ databases">
        <title>The Whole-Genome Sequence of Metschnikowia persimmonesis, a Novel Endophytic Yeast Species Isolated from Medicinal Plant Diospyros kaki Thumb.</title>
        <authorList>
            <person name="Rahmat E."/>
            <person name="Kang Y."/>
        </authorList>
    </citation>
    <scope>NUCLEOTIDE SEQUENCE</scope>
    <source>
        <strain evidence="3">KIOM G15050</strain>
    </source>
</reference>
<dbReference type="AlphaFoldDB" id="A0A8H7LEB1"/>
<sequence length="448" mass="50728">MLYGNEKWEKREARLRGSGTRNIKIEEFSIKLPEKTEKTEIVHKNPKKAKILQKLDSALVLPEDLKRPRLRRASEIQNPEKTEFAPKSTLRQNRKLAFSSDEDDENDAGDTFAPGASIGAKTEEIGRDFESPAPFEAHSAPDVSQEPEKTPILKLEPTEELVSEPKRRRGRPKKNQREEKVVTVTRRLKRVEENPALRQAHVLHPLVMLAVRPLRALNAAFNVQENGVKSEAVLLTRRGGKQKPMVIETERVVTPSSRGRRVQLNTLDVLQQLVEEHTPRPAQNETVSENVVLTEFKAHLKYNLLRLADQHACIGDISQDINRLRRTILELRRQHAEVGAELARERHVFQENRAEHARFMAMAEAMKLLKKGVDETVEKVDEEAVNDAGGTAKATMESRMEANKETHGHAQLVHMDLGDLRRLLHPVTGLKAQLQSVNAALAETIREA</sequence>
<evidence type="ECO:0000256" key="1">
    <source>
        <dbReference type="SAM" id="Coils"/>
    </source>
</evidence>
<dbReference type="EMBL" id="JACBPP010000004">
    <property type="protein sequence ID" value="KAF8001872.1"/>
    <property type="molecule type" value="Genomic_DNA"/>
</dbReference>
<evidence type="ECO:0000313" key="3">
    <source>
        <dbReference type="EMBL" id="KAF8001872.1"/>
    </source>
</evidence>
<protein>
    <submittedName>
        <fullName evidence="3">Uncharacterized protein</fullName>
    </submittedName>
</protein>
<feature type="region of interest" description="Disordered" evidence="2">
    <location>
        <begin position="66"/>
        <end position="118"/>
    </location>
</feature>
<feature type="coiled-coil region" evidence="1">
    <location>
        <begin position="314"/>
        <end position="341"/>
    </location>
</feature>
<keyword evidence="1" id="KW-0175">Coiled coil</keyword>
<keyword evidence="4" id="KW-1185">Reference proteome</keyword>